<evidence type="ECO:0000259" key="2">
    <source>
        <dbReference type="Pfam" id="PF00535"/>
    </source>
</evidence>
<evidence type="ECO:0000313" key="3">
    <source>
        <dbReference type="EMBL" id="RDI97603.1"/>
    </source>
</evidence>
<keyword evidence="1" id="KW-1133">Transmembrane helix</keyword>
<dbReference type="OrthoDB" id="9771846at2"/>
<dbReference type="GO" id="GO:0016740">
    <property type="term" value="F:transferase activity"/>
    <property type="evidence" value="ECO:0007669"/>
    <property type="project" value="UniProtKB-KW"/>
</dbReference>
<dbReference type="Proteomes" id="UP000254711">
    <property type="component" value="Unassembled WGS sequence"/>
</dbReference>
<dbReference type="Pfam" id="PF00535">
    <property type="entry name" value="Glycos_transf_2"/>
    <property type="match status" value="1"/>
</dbReference>
<keyword evidence="1" id="KW-0812">Transmembrane</keyword>
<name>A0A370K4N2_9GAMM</name>
<sequence>MRRAYRFTFRIRPPSRILDAVNTEATPSLTPVLPVSVIVVAADSGPSLRDCVRRVLACDVPLEMILVDNASSDGVPQAIARAHESDHRLQVIYNHANLGFGPAVNRGAAKSHGKSLLVLNPDCLIDNAALLRMLTILATHPRAGAIGAVVCDEQGVPDPASYRRDPLMRRALNTLFNRAGEGINIEGPIPHELLEAEAVSGALMLLPRRVFDYLAGFDEDYFLHCEDLDLCRRVRDAGYKVMLAGDVRVLHGKGSSSRHRPVFVSRHKHRGMWRWFRKFDPDASKPWVAALVWLGIWMHFLLQIPGQLWRLARKRAAAA</sequence>
<dbReference type="SUPFAM" id="SSF53448">
    <property type="entry name" value="Nucleotide-diphospho-sugar transferases"/>
    <property type="match status" value="1"/>
</dbReference>
<evidence type="ECO:0000256" key="1">
    <source>
        <dbReference type="SAM" id="Phobius"/>
    </source>
</evidence>
<keyword evidence="1" id="KW-0472">Membrane</keyword>
<feature type="transmembrane region" description="Helical" evidence="1">
    <location>
        <begin position="287"/>
        <end position="305"/>
    </location>
</feature>
<reference evidence="3 4" key="1">
    <citation type="submission" date="2018-07" db="EMBL/GenBank/DDBJ databases">
        <title>Dyella solisilvae sp. nov., isolated from the pine and broad-leaved mixed forest soil.</title>
        <authorList>
            <person name="Gao Z."/>
            <person name="Qiu L."/>
        </authorList>
    </citation>
    <scope>NUCLEOTIDE SEQUENCE [LARGE SCALE GENOMIC DNA]</scope>
    <source>
        <strain evidence="3 4">DHG54</strain>
    </source>
</reference>
<gene>
    <name evidence="3" type="ORF">DVT68_15020</name>
</gene>
<dbReference type="EMBL" id="QQSY01000004">
    <property type="protein sequence ID" value="RDI97603.1"/>
    <property type="molecule type" value="Genomic_DNA"/>
</dbReference>
<feature type="domain" description="Glycosyltransferase 2-like" evidence="2">
    <location>
        <begin position="36"/>
        <end position="162"/>
    </location>
</feature>
<dbReference type="AlphaFoldDB" id="A0A370K4N2"/>
<keyword evidence="3" id="KW-0808">Transferase</keyword>
<protein>
    <submittedName>
        <fullName evidence="3">Glycosyltransferase family 2 protein</fullName>
    </submittedName>
</protein>
<dbReference type="Gene3D" id="3.90.550.10">
    <property type="entry name" value="Spore Coat Polysaccharide Biosynthesis Protein SpsA, Chain A"/>
    <property type="match status" value="1"/>
</dbReference>
<dbReference type="PANTHER" id="PTHR43179">
    <property type="entry name" value="RHAMNOSYLTRANSFERASE WBBL"/>
    <property type="match status" value="1"/>
</dbReference>
<accession>A0A370K4N2</accession>
<organism evidence="3 4">
    <name type="scientific">Dyella solisilvae</name>
    <dbReference type="NCBI Taxonomy" id="1920168"/>
    <lineage>
        <taxon>Bacteria</taxon>
        <taxon>Pseudomonadati</taxon>
        <taxon>Pseudomonadota</taxon>
        <taxon>Gammaproteobacteria</taxon>
        <taxon>Lysobacterales</taxon>
        <taxon>Rhodanobacteraceae</taxon>
        <taxon>Dyella</taxon>
    </lineage>
</organism>
<evidence type="ECO:0000313" key="4">
    <source>
        <dbReference type="Proteomes" id="UP000254711"/>
    </source>
</evidence>
<comment type="caution">
    <text evidence="3">The sequence shown here is derived from an EMBL/GenBank/DDBJ whole genome shotgun (WGS) entry which is preliminary data.</text>
</comment>
<dbReference type="InterPro" id="IPR029044">
    <property type="entry name" value="Nucleotide-diphossugar_trans"/>
</dbReference>
<dbReference type="InterPro" id="IPR001173">
    <property type="entry name" value="Glyco_trans_2-like"/>
</dbReference>
<dbReference type="PANTHER" id="PTHR43179:SF7">
    <property type="entry name" value="RHAMNOSYLTRANSFERASE WBBL"/>
    <property type="match status" value="1"/>
</dbReference>
<proteinExistence type="predicted"/>
<keyword evidence="4" id="KW-1185">Reference proteome</keyword>
<dbReference type="CDD" id="cd04186">
    <property type="entry name" value="GT_2_like_c"/>
    <property type="match status" value="1"/>
</dbReference>